<protein>
    <submittedName>
        <fullName evidence="1">Uncharacterized protein</fullName>
    </submittedName>
</protein>
<organism evidence="1 2">
    <name type="scientific">Nocardia albiluteola</name>
    <dbReference type="NCBI Taxonomy" id="2842303"/>
    <lineage>
        <taxon>Bacteria</taxon>
        <taxon>Bacillati</taxon>
        <taxon>Actinomycetota</taxon>
        <taxon>Actinomycetes</taxon>
        <taxon>Mycobacteriales</taxon>
        <taxon>Nocardiaceae</taxon>
        <taxon>Nocardia</taxon>
    </lineage>
</organism>
<dbReference type="Proteomes" id="UP000733379">
    <property type="component" value="Unassembled WGS sequence"/>
</dbReference>
<keyword evidence="2" id="KW-1185">Reference proteome</keyword>
<evidence type="ECO:0000313" key="1">
    <source>
        <dbReference type="EMBL" id="MBU3067844.1"/>
    </source>
</evidence>
<sequence length="206" mass="23019">MIYDGAGKVVFDDSKTECILPAKTVKNDTTYTLRATLTPGKKPFPNNFEPIYQYATVAVTIENPTLTGLTVTGDTQLQSQLTVTGDTQLQSQLTVTGDTELREDLTVTGDTELQNDLTADRDLTVTGMLTVAGQASMQNGLDVNKFLRRDSRDVMSHGKYQLINDRYSPELCLFREYNGTVSLQTYDESRQEGFVWYLRYSGNPDQ</sequence>
<proteinExistence type="predicted"/>
<gene>
    <name evidence="1" type="ORF">KO481_40815</name>
</gene>
<evidence type="ECO:0000313" key="2">
    <source>
        <dbReference type="Proteomes" id="UP000733379"/>
    </source>
</evidence>
<dbReference type="RefSeq" id="WP_215923927.1">
    <property type="nucleotide sequence ID" value="NZ_JAHKNI010000026.1"/>
</dbReference>
<accession>A0ABS6BF85</accession>
<reference evidence="1 2" key="1">
    <citation type="submission" date="2021-06" db="EMBL/GenBank/DDBJ databases">
        <title>Actinomycetes sequencing.</title>
        <authorList>
            <person name="Shan Q."/>
        </authorList>
    </citation>
    <scope>NUCLEOTIDE SEQUENCE [LARGE SCALE GENOMIC DNA]</scope>
    <source>
        <strain evidence="1 2">NEAU-G5</strain>
    </source>
</reference>
<name>A0ABS6BF85_9NOCA</name>
<dbReference type="EMBL" id="JAHKNI010000026">
    <property type="protein sequence ID" value="MBU3067844.1"/>
    <property type="molecule type" value="Genomic_DNA"/>
</dbReference>
<comment type="caution">
    <text evidence="1">The sequence shown here is derived from an EMBL/GenBank/DDBJ whole genome shotgun (WGS) entry which is preliminary data.</text>
</comment>